<feature type="transmembrane region" description="Helical" evidence="8">
    <location>
        <begin position="35"/>
        <end position="53"/>
    </location>
</feature>
<dbReference type="EMBL" id="ANOH01000014">
    <property type="protein sequence ID" value="EMI58369.1"/>
    <property type="molecule type" value="Genomic_DNA"/>
</dbReference>
<keyword evidence="5 6" id="KW-0408">Iron</keyword>
<keyword evidence="3 6" id="KW-0479">Metal-binding</keyword>
<reference evidence="10 11" key="1">
    <citation type="journal article" date="2013" name="Mar. Genomics">
        <title>Expression of sulfatases in Rhodopirellula baltica and the diversity of sulfatases in the genus Rhodopirellula.</title>
        <authorList>
            <person name="Wegner C.E."/>
            <person name="Richter-Heitmann T."/>
            <person name="Klindworth A."/>
            <person name="Klockow C."/>
            <person name="Richter M."/>
            <person name="Achstetter T."/>
            <person name="Glockner F.O."/>
            <person name="Harder J."/>
        </authorList>
    </citation>
    <scope>NUCLEOTIDE SEQUENCE [LARGE SCALE GENOMIC DNA]</scope>
    <source>
        <strain evidence="10 11">SM41</strain>
    </source>
</reference>
<dbReference type="PRINTS" id="PR00605">
    <property type="entry name" value="CYTCHROMECIC"/>
</dbReference>
<comment type="caution">
    <text evidence="10">The sequence shown here is derived from an EMBL/GenBank/DDBJ whole genome shotgun (WGS) entry which is preliminary data.</text>
</comment>
<dbReference type="OrthoDB" id="7933886at2"/>
<dbReference type="RefSeq" id="WP_008673408.1">
    <property type="nucleotide sequence ID" value="NZ_ANOH01000014.1"/>
</dbReference>
<evidence type="ECO:0000256" key="1">
    <source>
        <dbReference type="ARBA" id="ARBA00022448"/>
    </source>
</evidence>
<dbReference type="Gene3D" id="6.10.280.130">
    <property type="match status" value="1"/>
</dbReference>
<dbReference type="InterPro" id="IPR050597">
    <property type="entry name" value="Cytochrome_c_Oxidase_Subunit"/>
</dbReference>
<keyword evidence="4" id="KW-0249">Electron transport</keyword>
<evidence type="ECO:0000256" key="3">
    <source>
        <dbReference type="ARBA" id="ARBA00022723"/>
    </source>
</evidence>
<gene>
    <name evidence="10" type="ORF">RSSM_00193</name>
</gene>
<protein>
    <submittedName>
        <fullName evidence="10">Cytochrome c oxidase cbb3-type subunit III</fullName>
    </submittedName>
</protein>
<dbReference type="Proteomes" id="UP000011885">
    <property type="component" value="Unassembled WGS sequence"/>
</dbReference>
<dbReference type="PATRIC" id="fig|1263870.3.peg.218"/>
<keyword evidence="11" id="KW-1185">Reference proteome</keyword>
<keyword evidence="1" id="KW-0813">Transport</keyword>
<dbReference type="InterPro" id="IPR036909">
    <property type="entry name" value="Cyt_c-like_dom_sf"/>
</dbReference>
<sequence>MSSSHPENQPIVDDAPKTDHAYDGIEEFDNPLPGWWKWLFIATIAFCPFYWLYYHGGTPGRSIEDGYGVALAANTRLQFEEIGELQPTEATLVEYMGKDSWLRVGKIVFQTHCVSCHDRDGQGKVGPNLTDEYFKNITTIEDIAKVINNGAAAGAMPKWSNRLHPNEIVLVSSYVASMRGQNLEGPRGAEGKTIPPWPEPSASSEDAAEPESSEE</sequence>
<dbReference type="SUPFAM" id="SSF46626">
    <property type="entry name" value="Cytochrome c"/>
    <property type="match status" value="1"/>
</dbReference>
<feature type="domain" description="Cytochrome c" evidence="9">
    <location>
        <begin position="100"/>
        <end position="179"/>
    </location>
</feature>
<dbReference type="PANTHER" id="PTHR33751">
    <property type="entry name" value="CBB3-TYPE CYTOCHROME C OXIDASE SUBUNIT FIXP"/>
    <property type="match status" value="1"/>
</dbReference>
<dbReference type="GO" id="GO:0005506">
    <property type="term" value="F:iron ion binding"/>
    <property type="evidence" value="ECO:0007669"/>
    <property type="project" value="InterPro"/>
</dbReference>
<dbReference type="GO" id="GO:0009055">
    <property type="term" value="F:electron transfer activity"/>
    <property type="evidence" value="ECO:0007669"/>
    <property type="project" value="InterPro"/>
</dbReference>
<dbReference type="Pfam" id="PF14715">
    <property type="entry name" value="FixP_N"/>
    <property type="match status" value="1"/>
</dbReference>
<name>M5UAP3_9BACT</name>
<dbReference type="InterPro" id="IPR008168">
    <property type="entry name" value="Cyt_C_IC"/>
</dbReference>
<dbReference type="Gene3D" id="1.10.760.10">
    <property type="entry name" value="Cytochrome c-like domain"/>
    <property type="match status" value="1"/>
</dbReference>
<evidence type="ECO:0000313" key="10">
    <source>
        <dbReference type="EMBL" id="EMI58369.1"/>
    </source>
</evidence>
<dbReference type="PROSITE" id="PS51007">
    <property type="entry name" value="CYTC"/>
    <property type="match status" value="1"/>
</dbReference>
<dbReference type="AlphaFoldDB" id="M5UAP3"/>
<evidence type="ECO:0000256" key="4">
    <source>
        <dbReference type="ARBA" id="ARBA00022982"/>
    </source>
</evidence>
<evidence type="ECO:0000256" key="6">
    <source>
        <dbReference type="PROSITE-ProRule" id="PRU00433"/>
    </source>
</evidence>
<evidence type="ECO:0000256" key="7">
    <source>
        <dbReference type="SAM" id="MobiDB-lite"/>
    </source>
</evidence>
<keyword evidence="2 6" id="KW-0349">Heme</keyword>
<evidence type="ECO:0000256" key="5">
    <source>
        <dbReference type="ARBA" id="ARBA00023004"/>
    </source>
</evidence>
<organism evidence="10 11">
    <name type="scientific">Rhodopirellula sallentina SM41</name>
    <dbReference type="NCBI Taxonomy" id="1263870"/>
    <lineage>
        <taxon>Bacteria</taxon>
        <taxon>Pseudomonadati</taxon>
        <taxon>Planctomycetota</taxon>
        <taxon>Planctomycetia</taxon>
        <taxon>Pirellulales</taxon>
        <taxon>Pirellulaceae</taxon>
        <taxon>Rhodopirellula</taxon>
    </lineage>
</organism>
<feature type="region of interest" description="Disordered" evidence="7">
    <location>
        <begin position="182"/>
        <end position="215"/>
    </location>
</feature>
<evidence type="ECO:0000259" key="9">
    <source>
        <dbReference type="PROSITE" id="PS51007"/>
    </source>
</evidence>
<proteinExistence type="predicted"/>
<keyword evidence="8" id="KW-0812">Transmembrane</keyword>
<dbReference type="Pfam" id="PF13442">
    <property type="entry name" value="Cytochrome_CBB3"/>
    <property type="match status" value="1"/>
</dbReference>
<evidence type="ECO:0000313" key="11">
    <source>
        <dbReference type="Proteomes" id="UP000011885"/>
    </source>
</evidence>
<dbReference type="GO" id="GO:0020037">
    <property type="term" value="F:heme binding"/>
    <property type="evidence" value="ECO:0007669"/>
    <property type="project" value="InterPro"/>
</dbReference>
<dbReference type="PANTHER" id="PTHR33751:SF1">
    <property type="entry name" value="CBB3-TYPE CYTOCHROME C OXIDASE SUBUNIT FIXP"/>
    <property type="match status" value="1"/>
</dbReference>
<keyword evidence="8" id="KW-1133">Transmembrane helix</keyword>
<dbReference type="InterPro" id="IPR009056">
    <property type="entry name" value="Cyt_c-like_dom"/>
</dbReference>
<evidence type="ECO:0000256" key="2">
    <source>
        <dbReference type="ARBA" id="ARBA00022617"/>
    </source>
</evidence>
<feature type="compositionally biased region" description="Acidic residues" evidence="7">
    <location>
        <begin position="206"/>
        <end position="215"/>
    </location>
</feature>
<dbReference type="InterPro" id="IPR032858">
    <property type="entry name" value="CcoP_N"/>
</dbReference>
<keyword evidence="8" id="KW-0472">Membrane</keyword>
<accession>M5UAP3</accession>
<evidence type="ECO:0000256" key="8">
    <source>
        <dbReference type="SAM" id="Phobius"/>
    </source>
</evidence>
<dbReference type="InterPro" id="IPR038414">
    <property type="entry name" value="CcoP_N_sf"/>
</dbReference>